<dbReference type="AlphaFoldDB" id="A0A9N9D0V9"/>
<dbReference type="Proteomes" id="UP000789375">
    <property type="component" value="Unassembled WGS sequence"/>
</dbReference>
<dbReference type="EMBL" id="CAJVPP010003156">
    <property type="protein sequence ID" value="CAG8622173.1"/>
    <property type="molecule type" value="Genomic_DNA"/>
</dbReference>
<accession>A0A9N9D0V9</accession>
<keyword evidence="2" id="KW-1185">Reference proteome</keyword>
<sequence length="138" mass="15880">MDSEFYALYTTLIQESSTGKTKLLHKIAENVKAVYYCLREKSSSSYPAKSYIANKLLDKSKDANSIIICDTYLAYLMACVEHSQQFEKFNLSLRISEVREKLFPPFYISDIIDIYAKDPQTPGKAKDLACLFQRERPL</sequence>
<evidence type="ECO:0000313" key="2">
    <source>
        <dbReference type="Proteomes" id="UP000789375"/>
    </source>
</evidence>
<reference evidence="1" key="1">
    <citation type="submission" date="2021-06" db="EMBL/GenBank/DDBJ databases">
        <authorList>
            <person name="Kallberg Y."/>
            <person name="Tangrot J."/>
            <person name="Rosling A."/>
        </authorList>
    </citation>
    <scope>NUCLEOTIDE SEQUENCE</scope>
    <source>
        <strain evidence="1">87-6 pot B 2015</strain>
    </source>
</reference>
<dbReference type="PANTHER" id="PTHR33266:SF1">
    <property type="entry name" value="F-BOX DOMAIN-CONTAINING PROTEIN"/>
    <property type="match status" value="1"/>
</dbReference>
<evidence type="ECO:0000313" key="1">
    <source>
        <dbReference type="EMBL" id="CAG8622173.1"/>
    </source>
</evidence>
<protein>
    <submittedName>
        <fullName evidence="1">208_t:CDS:1</fullName>
    </submittedName>
</protein>
<organism evidence="1 2">
    <name type="scientific">Funneliformis mosseae</name>
    <name type="common">Endomycorrhizal fungus</name>
    <name type="synonym">Glomus mosseae</name>
    <dbReference type="NCBI Taxonomy" id="27381"/>
    <lineage>
        <taxon>Eukaryota</taxon>
        <taxon>Fungi</taxon>
        <taxon>Fungi incertae sedis</taxon>
        <taxon>Mucoromycota</taxon>
        <taxon>Glomeromycotina</taxon>
        <taxon>Glomeromycetes</taxon>
        <taxon>Glomerales</taxon>
        <taxon>Glomeraceae</taxon>
        <taxon>Funneliformis</taxon>
    </lineage>
</organism>
<gene>
    <name evidence="1" type="ORF">FMOSSE_LOCUS10045</name>
</gene>
<dbReference type="PANTHER" id="PTHR33266">
    <property type="entry name" value="CHROMOSOME 15, WHOLE GENOME SHOTGUN SEQUENCE"/>
    <property type="match status" value="1"/>
</dbReference>
<proteinExistence type="predicted"/>
<comment type="caution">
    <text evidence="1">The sequence shown here is derived from an EMBL/GenBank/DDBJ whole genome shotgun (WGS) entry which is preliminary data.</text>
</comment>
<name>A0A9N9D0V9_FUNMO</name>